<name>A0A1M6JM89_9FIRM</name>
<organism evidence="1 2">
    <name type="scientific">Tepidibacter formicigenes DSM 15518</name>
    <dbReference type="NCBI Taxonomy" id="1123349"/>
    <lineage>
        <taxon>Bacteria</taxon>
        <taxon>Bacillati</taxon>
        <taxon>Bacillota</taxon>
        <taxon>Clostridia</taxon>
        <taxon>Peptostreptococcales</taxon>
        <taxon>Peptostreptococcaceae</taxon>
        <taxon>Tepidibacter</taxon>
    </lineage>
</organism>
<proteinExistence type="predicted"/>
<sequence length="101" mass="11738">MLENKFDAVTVKKYKEDLNDLFFMINDFLYGIDMQRMDKSDLEVLISSFAKVIRLTGMYNDIIEQVIVDKEIVTADPQKYISLNLNSAIILVEGIYSKYKV</sequence>
<protein>
    <submittedName>
        <fullName evidence="1">Uncharacterized protein</fullName>
    </submittedName>
</protein>
<dbReference type="EMBL" id="FRAE01000005">
    <property type="protein sequence ID" value="SHJ47807.1"/>
    <property type="molecule type" value="Genomic_DNA"/>
</dbReference>
<evidence type="ECO:0000313" key="1">
    <source>
        <dbReference type="EMBL" id="SHJ47807.1"/>
    </source>
</evidence>
<dbReference type="AlphaFoldDB" id="A0A1M6JM89"/>
<gene>
    <name evidence="1" type="ORF">SAMN02744037_00137</name>
</gene>
<keyword evidence="2" id="KW-1185">Reference proteome</keyword>
<accession>A0A1M6JM89</accession>
<dbReference type="Proteomes" id="UP000242497">
    <property type="component" value="Unassembled WGS sequence"/>
</dbReference>
<reference evidence="2" key="1">
    <citation type="submission" date="2016-11" db="EMBL/GenBank/DDBJ databases">
        <authorList>
            <person name="Varghese N."/>
            <person name="Submissions S."/>
        </authorList>
    </citation>
    <scope>NUCLEOTIDE SEQUENCE [LARGE SCALE GENOMIC DNA]</scope>
    <source>
        <strain evidence="2">DSM 15518</strain>
    </source>
</reference>
<dbReference type="RefSeq" id="WP_242939059.1">
    <property type="nucleotide sequence ID" value="NZ_FRAE01000005.1"/>
</dbReference>
<evidence type="ECO:0000313" key="2">
    <source>
        <dbReference type="Proteomes" id="UP000242497"/>
    </source>
</evidence>